<feature type="transmembrane region" description="Helical" evidence="6">
    <location>
        <begin position="180"/>
        <end position="199"/>
    </location>
</feature>
<dbReference type="GO" id="GO:0005886">
    <property type="term" value="C:plasma membrane"/>
    <property type="evidence" value="ECO:0007669"/>
    <property type="project" value="UniProtKB-SubCell"/>
</dbReference>
<feature type="transmembrane region" description="Helical" evidence="6">
    <location>
        <begin position="298"/>
        <end position="316"/>
    </location>
</feature>
<feature type="transmembrane region" description="Helical" evidence="6">
    <location>
        <begin position="154"/>
        <end position="174"/>
    </location>
</feature>
<evidence type="ECO:0000256" key="5">
    <source>
        <dbReference type="ARBA" id="ARBA00023136"/>
    </source>
</evidence>
<dbReference type="AlphaFoldDB" id="A0A4P8R4J6"/>
<dbReference type="Pfam" id="PF13440">
    <property type="entry name" value="Polysacc_synt_3"/>
    <property type="match status" value="1"/>
</dbReference>
<dbReference type="PANTHER" id="PTHR30250">
    <property type="entry name" value="PST FAMILY PREDICTED COLANIC ACID TRANSPORTER"/>
    <property type="match status" value="1"/>
</dbReference>
<comment type="subcellular location">
    <subcellularLocation>
        <location evidence="1">Cell membrane</location>
        <topology evidence="1">Multi-pass membrane protein</topology>
    </subcellularLocation>
</comment>
<dbReference type="EMBL" id="CP029709">
    <property type="protein sequence ID" value="QCR17009.1"/>
    <property type="molecule type" value="Genomic_DNA"/>
</dbReference>
<name>A0A4P8R4J6_METMZ</name>
<keyword evidence="4 6" id="KW-1133">Transmembrane helix</keyword>
<dbReference type="CDD" id="cd13128">
    <property type="entry name" value="MATE_Wzx_like"/>
    <property type="match status" value="1"/>
</dbReference>
<keyword evidence="5 6" id="KW-0472">Membrane</keyword>
<feature type="transmembrane region" description="Helical" evidence="6">
    <location>
        <begin position="368"/>
        <end position="387"/>
    </location>
</feature>
<accession>A0A4P8R4J6</accession>
<feature type="transmembrane region" description="Helical" evidence="6">
    <location>
        <begin position="88"/>
        <end position="109"/>
    </location>
</feature>
<feature type="transmembrane region" description="Helical" evidence="6">
    <location>
        <begin position="12"/>
        <end position="36"/>
    </location>
</feature>
<gene>
    <name evidence="7" type="ORF">DKM28_14225</name>
</gene>
<reference evidence="7 8" key="1">
    <citation type="submission" date="2018-05" db="EMBL/GenBank/DDBJ databases">
        <title>Methanosarcina gilichinskyana sp. nov., a novel methanogenic archaeon isolated from Holocene permafrost, North East Russia.</title>
        <authorList>
            <person name="Oshurkova V."/>
            <person name="Meer M."/>
            <person name="Bochkareva O."/>
            <person name="Shcherbakova V."/>
        </authorList>
    </citation>
    <scope>NUCLEOTIDE SEQUENCE [LARGE SCALE GENOMIC DNA]</scope>
    <source>
        <strain evidence="7 8">JL01</strain>
    </source>
</reference>
<evidence type="ECO:0000313" key="7">
    <source>
        <dbReference type="EMBL" id="QCR17009.1"/>
    </source>
</evidence>
<feature type="transmembrane region" description="Helical" evidence="6">
    <location>
        <begin position="393"/>
        <end position="411"/>
    </location>
</feature>
<organism evidence="7 8">
    <name type="scientific">Methanosarcina mazei</name>
    <name type="common">Methanosarcina frisia</name>
    <dbReference type="NCBI Taxonomy" id="2209"/>
    <lineage>
        <taxon>Archaea</taxon>
        <taxon>Methanobacteriati</taxon>
        <taxon>Methanobacteriota</taxon>
        <taxon>Stenosarchaea group</taxon>
        <taxon>Methanomicrobia</taxon>
        <taxon>Methanosarcinales</taxon>
        <taxon>Methanosarcinaceae</taxon>
        <taxon>Methanosarcina</taxon>
    </lineage>
</organism>
<evidence type="ECO:0000313" key="8">
    <source>
        <dbReference type="Proteomes" id="UP000300067"/>
    </source>
</evidence>
<feature type="transmembrane region" description="Helical" evidence="6">
    <location>
        <begin position="48"/>
        <end position="67"/>
    </location>
</feature>
<evidence type="ECO:0000256" key="6">
    <source>
        <dbReference type="SAM" id="Phobius"/>
    </source>
</evidence>
<feature type="transmembrane region" description="Helical" evidence="6">
    <location>
        <begin position="336"/>
        <end position="356"/>
    </location>
</feature>
<sequence>MIESRRFVSDVMITFIASLVNIIISFPISVVIGRYLGVEDLGAYRLVFSIYGLSLLFANAGIPAAVIKQISEIKEDPKSTVKVISSSFFTSSLLGIFFLIFYLLFAETLSNIFGTPELADLIRIISLSFPFSVTGSTMLATLNGFRDMKKHATAILIQSVLMLFFTILSITFGYGVNGAVGASVISSIGYCVYLLRYLGKYIKIINFSDAVHYSKSMITFGLQTVVANAVNLINFQADTIMVGYFLTKTDVGFYSVAVLLAKLLWLIPDSIQKITYPLISEHYNNSGTEYINRAIETIMKYTMCISIVIGSGMIFYGEGIITSIYGASFIESVNPYYILIVGTMIFSIVKCVNSLFASIGRVDLFAKIPTYSAAVNILLNLVLIPIYHINGAAIATSTSLLIYVLVMIYYMKKLVNIHINVIWYSKAIFLFAMLIIINYILSLFTPFNSSGILTVSLGCLLLWIYILEPSDRVFFLSLVTKLKSLSLN</sequence>
<feature type="transmembrane region" description="Helical" evidence="6">
    <location>
        <begin position="423"/>
        <end position="441"/>
    </location>
</feature>
<dbReference type="OMA" id="ILANREW"/>
<dbReference type="RefSeq" id="WP_011033124.1">
    <property type="nucleotide sequence ID" value="NZ_CP029709.1"/>
</dbReference>
<dbReference type="Proteomes" id="UP000300067">
    <property type="component" value="Chromosome"/>
</dbReference>
<keyword evidence="2" id="KW-1003">Cell membrane</keyword>
<dbReference type="InterPro" id="IPR050833">
    <property type="entry name" value="Poly_Biosynth_Transport"/>
</dbReference>
<evidence type="ECO:0000256" key="2">
    <source>
        <dbReference type="ARBA" id="ARBA00022475"/>
    </source>
</evidence>
<feature type="transmembrane region" description="Helical" evidence="6">
    <location>
        <begin position="447"/>
        <end position="467"/>
    </location>
</feature>
<evidence type="ECO:0000256" key="3">
    <source>
        <dbReference type="ARBA" id="ARBA00022692"/>
    </source>
</evidence>
<feature type="transmembrane region" description="Helical" evidence="6">
    <location>
        <begin position="121"/>
        <end position="142"/>
    </location>
</feature>
<evidence type="ECO:0000256" key="4">
    <source>
        <dbReference type="ARBA" id="ARBA00022989"/>
    </source>
</evidence>
<dbReference type="GeneID" id="1479517"/>
<protein>
    <submittedName>
        <fullName evidence="7">Flippase</fullName>
    </submittedName>
</protein>
<evidence type="ECO:0000256" key="1">
    <source>
        <dbReference type="ARBA" id="ARBA00004651"/>
    </source>
</evidence>
<dbReference type="PANTHER" id="PTHR30250:SF27">
    <property type="entry name" value="POLYSACCHARIDE BIOSYNTHESIS PROTEIN"/>
    <property type="match status" value="1"/>
</dbReference>
<keyword evidence="3 6" id="KW-0812">Transmembrane</keyword>
<proteinExistence type="predicted"/>